<evidence type="ECO:0000256" key="2">
    <source>
        <dbReference type="ARBA" id="ARBA00022475"/>
    </source>
</evidence>
<feature type="transmembrane region" description="Helical" evidence="6">
    <location>
        <begin position="125"/>
        <end position="145"/>
    </location>
</feature>
<keyword evidence="5 6" id="KW-0472">Membrane</keyword>
<keyword evidence="4 6" id="KW-1133">Transmembrane helix</keyword>
<protein>
    <submittedName>
        <fullName evidence="7">Amino acid permease</fullName>
    </submittedName>
</protein>
<feature type="transmembrane region" description="Helical" evidence="6">
    <location>
        <begin position="49"/>
        <end position="67"/>
    </location>
</feature>
<dbReference type="PANTHER" id="PTHR42770:SF11">
    <property type="entry name" value="INNER MEMBRANE TRANSPORT PROTEIN YBAT"/>
    <property type="match status" value="1"/>
</dbReference>
<gene>
    <name evidence="7" type="ORF">K1W69_18985</name>
</gene>
<feature type="transmembrane region" description="Helical" evidence="6">
    <location>
        <begin position="196"/>
        <end position="215"/>
    </location>
</feature>
<feature type="transmembrane region" description="Helical" evidence="6">
    <location>
        <begin position="227"/>
        <end position="253"/>
    </location>
</feature>
<dbReference type="EMBL" id="JAICBX010000003">
    <property type="protein sequence ID" value="MBW8639288.1"/>
    <property type="molecule type" value="Genomic_DNA"/>
</dbReference>
<dbReference type="Gene3D" id="1.20.1740.10">
    <property type="entry name" value="Amino acid/polyamine transporter I"/>
    <property type="match status" value="1"/>
</dbReference>
<evidence type="ECO:0000256" key="1">
    <source>
        <dbReference type="ARBA" id="ARBA00004651"/>
    </source>
</evidence>
<dbReference type="GO" id="GO:0022857">
    <property type="term" value="F:transmembrane transporter activity"/>
    <property type="evidence" value="ECO:0007669"/>
    <property type="project" value="InterPro"/>
</dbReference>
<evidence type="ECO:0000256" key="3">
    <source>
        <dbReference type="ARBA" id="ARBA00022692"/>
    </source>
</evidence>
<comment type="caution">
    <text evidence="7">The sequence shown here is derived from an EMBL/GenBank/DDBJ whole genome shotgun (WGS) entry which is preliminary data.</text>
</comment>
<evidence type="ECO:0000256" key="6">
    <source>
        <dbReference type="SAM" id="Phobius"/>
    </source>
</evidence>
<keyword evidence="3 6" id="KW-0812">Transmembrane</keyword>
<dbReference type="Pfam" id="PF13520">
    <property type="entry name" value="AA_permease_2"/>
    <property type="match status" value="1"/>
</dbReference>
<feature type="transmembrane region" description="Helical" evidence="6">
    <location>
        <begin position="385"/>
        <end position="408"/>
    </location>
</feature>
<feature type="transmembrane region" description="Helical" evidence="6">
    <location>
        <begin position="73"/>
        <end position="91"/>
    </location>
</feature>
<evidence type="ECO:0000256" key="4">
    <source>
        <dbReference type="ARBA" id="ARBA00022989"/>
    </source>
</evidence>
<dbReference type="RefSeq" id="WP_220229985.1">
    <property type="nucleotide sequence ID" value="NZ_JAICBX010000003.1"/>
</dbReference>
<feature type="transmembrane region" description="Helical" evidence="6">
    <location>
        <begin position="281"/>
        <end position="305"/>
    </location>
</feature>
<keyword evidence="8" id="KW-1185">Reference proteome</keyword>
<evidence type="ECO:0000256" key="5">
    <source>
        <dbReference type="ARBA" id="ARBA00023136"/>
    </source>
</evidence>
<sequence length="409" mass="42378">MTVDDSSREGSLNRVIGLPLLVFYGVGVTIGAGIFALMGEILRIAGDHAPLTFLIAGLIAGATGFSYSRLGAVYPVAAGEAIYVKVGLGAFWGRLVGLGVAATGIVSSAVIALSFAGYLGSLVALPQWLLALSVIAALTLIAFAGVRMSVGFAAVITVLETGTLIVVCFAGAPLVFEAGVAPKLFSLPASGAEWGLVLSASLIAFFAFVGFEDIVNMAEETRNPQRNLPLAIILTLLITIAIYLLVSMIAIAAPDRAALTSSQAPLADLFASITGRSGAPIAAMATIAMVNGILVQIVMSSRVLYGMARENLMPGFLAHVHEKRRTPSTATLLVGAIIAILSLAVPLVSLAKLTSIVILMVFTLVNLSLWRIGSRPDSPAGLRNWRLWGLAGAVLSAFLLVPELIAVVS</sequence>
<dbReference type="PANTHER" id="PTHR42770">
    <property type="entry name" value="AMINO ACID TRANSPORTER-RELATED"/>
    <property type="match status" value="1"/>
</dbReference>
<feature type="transmembrane region" description="Helical" evidence="6">
    <location>
        <begin position="152"/>
        <end position="176"/>
    </location>
</feature>
<feature type="transmembrane region" description="Helical" evidence="6">
    <location>
        <begin position="353"/>
        <end position="373"/>
    </location>
</feature>
<reference evidence="7" key="1">
    <citation type="submission" date="2021-08" db="EMBL/GenBank/DDBJ databases">
        <title>Hoeflea bacterium WL0058 sp. nov., isolated from the sediment.</title>
        <authorList>
            <person name="Wang L."/>
            <person name="Zhang D."/>
        </authorList>
    </citation>
    <scope>NUCLEOTIDE SEQUENCE</scope>
    <source>
        <strain evidence="7">WL0058</strain>
    </source>
</reference>
<comment type="subcellular location">
    <subcellularLocation>
        <location evidence="1">Cell membrane</location>
        <topology evidence="1">Multi-pass membrane protein</topology>
    </subcellularLocation>
</comment>
<dbReference type="InterPro" id="IPR050367">
    <property type="entry name" value="APC_superfamily"/>
</dbReference>
<feature type="transmembrane region" description="Helical" evidence="6">
    <location>
        <begin position="16"/>
        <end position="37"/>
    </location>
</feature>
<dbReference type="PIRSF" id="PIRSF006060">
    <property type="entry name" value="AA_transporter"/>
    <property type="match status" value="1"/>
</dbReference>
<dbReference type="AlphaFoldDB" id="A0AAE2ZME6"/>
<dbReference type="GO" id="GO:0005886">
    <property type="term" value="C:plasma membrane"/>
    <property type="evidence" value="ECO:0007669"/>
    <property type="project" value="UniProtKB-SubCell"/>
</dbReference>
<evidence type="ECO:0000313" key="7">
    <source>
        <dbReference type="EMBL" id="MBW8639288.1"/>
    </source>
</evidence>
<keyword evidence="2" id="KW-1003">Cell membrane</keyword>
<evidence type="ECO:0000313" key="8">
    <source>
        <dbReference type="Proteomes" id="UP001196509"/>
    </source>
</evidence>
<proteinExistence type="predicted"/>
<organism evidence="7 8">
    <name type="scientific">Flavimaribacter sediminis</name>
    <dbReference type="NCBI Taxonomy" id="2865987"/>
    <lineage>
        <taxon>Bacteria</taxon>
        <taxon>Pseudomonadati</taxon>
        <taxon>Pseudomonadota</taxon>
        <taxon>Alphaproteobacteria</taxon>
        <taxon>Hyphomicrobiales</taxon>
        <taxon>Rhizobiaceae</taxon>
        <taxon>Flavimaribacter</taxon>
    </lineage>
</organism>
<feature type="transmembrane region" description="Helical" evidence="6">
    <location>
        <begin position="326"/>
        <end position="347"/>
    </location>
</feature>
<dbReference type="Proteomes" id="UP001196509">
    <property type="component" value="Unassembled WGS sequence"/>
</dbReference>
<feature type="transmembrane region" description="Helical" evidence="6">
    <location>
        <begin position="98"/>
        <end position="119"/>
    </location>
</feature>
<accession>A0AAE2ZME6</accession>
<name>A0AAE2ZME6_9HYPH</name>
<dbReference type="InterPro" id="IPR002293">
    <property type="entry name" value="AA/rel_permease1"/>
</dbReference>